<protein>
    <submittedName>
        <fullName evidence="2">Putative structural protein</fullName>
    </submittedName>
</protein>
<dbReference type="SUPFAM" id="SSF56563">
    <property type="entry name" value="Major capsid protein gp5"/>
    <property type="match status" value="1"/>
</dbReference>
<organism evidence="2 3">
    <name type="scientific">Gordonia phage GRU3</name>
    <dbReference type="NCBI Taxonomy" id="1647473"/>
    <lineage>
        <taxon>Viruses</taxon>
        <taxon>Duplodnaviria</taxon>
        <taxon>Heunggongvirae</taxon>
        <taxon>Uroviricota</taxon>
        <taxon>Caudoviricetes</taxon>
        <taxon>Grutrevirus</taxon>
        <taxon>Grutrevirus GRU3</taxon>
    </lineage>
</organism>
<feature type="region of interest" description="Disordered" evidence="1">
    <location>
        <begin position="303"/>
        <end position="328"/>
    </location>
</feature>
<sequence length="656" mass="69443">MAHRLPPGEAPTQCQHPQRAVARSSIASAVGIIPILWPLLNRELGPVWATVAVCVSVAGNALVTRALAVPGVEAWLREMIPGLAAATTADARTRRLDLSAPDDDAVHASFADTTAEVSTTGRTVSGLVLPWNKLGKTTLGPLVIRPGGTRLPVDLTRCKLHFKHTGTEGSRPVGHATGYTVRSDGLWMDFAFAETPDADAAIAQVKGRVYDAFSAELEQIRRDGNDVFDSIMSAVALVDRPAFDDARVTTLHAQHTKENNLMNAAAFIRALMAAGMSEADARARAVTDFGQAAVDAVTADDLSTAPVDPANPPAAPANPPAPAPAPAAAPAPIEAAAASYTPAPLVVPAGLPAPVSPTVVHASAADAARTVFQMVRGNHGEVAHAQLADITNSTMIDATPAGWLGELWSGPAKTREIIPLLKQRPLTSWRLKGFRWTEKPLVAKYEGDKKEIPTNEVGIAPYESEAVRWAGGHDIDRKFYDFGDTEILEAYWRAMNESYAVVTDQDAGAFITTNAKALTPLAPVGEIPALILAMYQAKNAVKKSSGTLPAYYFANPADQLTLLALTAQNKPAFWDQLGVDPSMIIWRDQVPAGTVVAGAKPALTFWELGGSPLRIEAEHLSHGGKDRAMFGYTGFTVDNPDAIVKVPFGTQPPAGG</sequence>
<gene>
    <name evidence="2" type="ORF">GRU3_6</name>
</gene>
<keyword evidence="3" id="KW-1185">Reference proteome</keyword>
<evidence type="ECO:0000313" key="3">
    <source>
        <dbReference type="Proteomes" id="UP000207608"/>
    </source>
</evidence>
<dbReference type="EMBL" id="KR053197">
    <property type="protein sequence ID" value="AKJ72255.1"/>
    <property type="molecule type" value="Genomic_DNA"/>
</dbReference>
<reference evidence="2 3" key="1">
    <citation type="journal article" date="2015" name="PLoS ONE">
        <title>Lysis to Kill: Evaluation of the Lytic Abilities, and Genomics of Nine Bacteriophages Infective for Gordonia spp. and Their Potential Use in Activated Sludge Foam Biocontrol.</title>
        <authorList>
            <person name="Dyson Z.A."/>
            <person name="Tucci J."/>
            <person name="Seviour R.J."/>
            <person name="Petrovski S."/>
        </authorList>
    </citation>
    <scope>NUCLEOTIDE SEQUENCE [LARGE SCALE GENOMIC DNA]</scope>
</reference>
<name>A0A0K0N5Z8_9CAUD</name>
<evidence type="ECO:0000256" key="1">
    <source>
        <dbReference type="SAM" id="MobiDB-lite"/>
    </source>
</evidence>
<feature type="compositionally biased region" description="Pro residues" evidence="1">
    <location>
        <begin position="309"/>
        <end position="328"/>
    </location>
</feature>
<dbReference type="OrthoDB" id="4661at10239"/>
<proteinExistence type="predicted"/>
<dbReference type="KEGG" id="vg:28802564"/>
<dbReference type="Proteomes" id="UP000207608">
    <property type="component" value="Segment"/>
</dbReference>
<dbReference type="RefSeq" id="YP_009276099.1">
    <property type="nucleotide sequence ID" value="NC_030935.1"/>
</dbReference>
<dbReference type="GeneID" id="28802564"/>
<evidence type="ECO:0000313" key="2">
    <source>
        <dbReference type="EMBL" id="AKJ72255.1"/>
    </source>
</evidence>
<accession>A0A0K0N5Z8</accession>